<dbReference type="GO" id="GO:0055037">
    <property type="term" value="C:recycling endosome"/>
    <property type="evidence" value="ECO:0007669"/>
    <property type="project" value="TreeGrafter"/>
</dbReference>
<organism evidence="3 4">
    <name type="scientific">Paramecium primaurelia</name>
    <dbReference type="NCBI Taxonomy" id="5886"/>
    <lineage>
        <taxon>Eukaryota</taxon>
        <taxon>Sar</taxon>
        <taxon>Alveolata</taxon>
        <taxon>Ciliophora</taxon>
        <taxon>Intramacronucleata</taxon>
        <taxon>Oligohymenophorea</taxon>
        <taxon>Peniculida</taxon>
        <taxon>Parameciidae</taxon>
        <taxon>Paramecium</taxon>
    </lineage>
</organism>
<dbReference type="InterPro" id="IPR037516">
    <property type="entry name" value="Tripartite_DENN"/>
</dbReference>
<evidence type="ECO:0000256" key="1">
    <source>
        <dbReference type="ARBA" id="ARBA00007159"/>
    </source>
</evidence>
<dbReference type="Proteomes" id="UP000688137">
    <property type="component" value="Unassembled WGS sequence"/>
</dbReference>
<gene>
    <name evidence="3" type="ORF">PPRIM_AZ9-3.1.T0570003</name>
</gene>
<evidence type="ECO:0000313" key="3">
    <source>
        <dbReference type="EMBL" id="CAD8076681.1"/>
    </source>
</evidence>
<dbReference type="InterPro" id="IPR024224">
    <property type="entry name" value="DENND6"/>
</dbReference>
<proteinExistence type="inferred from homology"/>
<dbReference type="AlphaFoldDB" id="A0A8S1ME93"/>
<feature type="domain" description="UDENN" evidence="2">
    <location>
        <begin position="7"/>
        <end position="432"/>
    </location>
</feature>
<dbReference type="GO" id="GO:0005085">
    <property type="term" value="F:guanyl-nucleotide exchange factor activity"/>
    <property type="evidence" value="ECO:0007669"/>
    <property type="project" value="InterPro"/>
</dbReference>
<dbReference type="PANTHER" id="PTHR13677:SF0">
    <property type="entry name" value="LD41638P"/>
    <property type="match status" value="1"/>
</dbReference>
<evidence type="ECO:0000259" key="2">
    <source>
        <dbReference type="PROSITE" id="PS50211"/>
    </source>
</evidence>
<dbReference type="OMA" id="RHEATEY"/>
<evidence type="ECO:0000313" key="4">
    <source>
        <dbReference type="Proteomes" id="UP000688137"/>
    </source>
</evidence>
<dbReference type="EMBL" id="CAJJDM010000058">
    <property type="protein sequence ID" value="CAD8076681.1"/>
    <property type="molecule type" value="Genomic_DNA"/>
</dbReference>
<name>A0A8S1ME93_PARPR</name>
<keyword evidence="4" id="KW-1185">Reference proteome</keyword>
<accession>A0A8S1ME93</accession>
<dbReference type="PANTHER" id="PTHR13677">
    <property type="entry name" value="LD41638P"/>
    <property type="match status" value="1"/>
</dbReference>
<protein>
    <recommendedName>
        <fullName evidence="2">UDENN domain-containing protein</fullName>
    </recommendedName>
</protein>
<comment type="similarity">
    <text evidence="1">Belongs to the DENND6 family.</text>
</comment>
<sequence>MLSQWIESICLVKFDIEIGQIVEWTQPLQSITDQEEKNISMLAFPDSNAFSQNEGHLKYVFRVRRSGGKNKFSLGFALFMQRKDEDNPRGYTQKSIVILTNLPLVTFYYNLLELIYTNIKQGCLKAQLQYAYEQISNWEKPQPNKLFNLQIFNNKIAVEVPHYLKMQKVDSQMNVELQEVLEELTLTNMIQFDDLRDIGQFQEANIFAALPHAMLVHLPKLWELIVTNQQFMVIADSPYQCSEIILGMISLISPMKYSGDYRPYFTIYDKEFQQINQELENSIVRNIIIGVTNPFFLKAFKKFPIIIRCDSQAQQNRLLTQGNKEFFLQDDKQTLKMMIPIKNEETKTINNSLIKKIYRNMSLEFIGLFEMYFASQQNQVKKFDEKEFLEFTKNCKVSFQDLFETKQKFVKLYQTFIRSSNFVTYLNERKNVYIAKNII</sequence>
<comment type="caution">
    <text evidence="3">The sequence shown here is derived from an EMBL/GenBank/DDBJ whole genome shotgun (WGS) entry which is preliminary data.</text>
</comment>
<dbReference type="PROSITE" id="PS50211">
    <property type="entry name" value="DENN"/>
    <property type="match status" value="1"/>
</dbReference>
<reference evidence="3" key="1">
    <citation type="submission" date="2021-01" db="EMBL/GenBank/DDBJ databases">
        <authorList>
            <consortium name="Genoscope - CEA"/>
            <person name="William W."/>
        </authorList>
    </citation>
    <scope>NUCLEOTIDE SEQUENCE</scope>
</reference>